<dbReference type="OrthoDB" id="2376830at2"/>
<dbReference type="AlphaFoldDB" id="A0A419SFS9"/>
<gene>
    <name evidence="1" type="ORF">BEP19_10265</name>
</gene>
<evidence type="ECO:0000313" key="1">
    <source>
        <dbReference type="EMBL" id="RKD22636.1"/>
    </source>
</evidence>
<proteinExistence type="predicted"/>
<evidence type="ECO:0000313" key="2">
    <source>
        <dbReference type="Proteomes" id="UP000284219"/>
    </source>
</evidence>
<organism evidence="1 2">
    <name type="scientific">Ammoniphilus oxalaticus</name>
    <dbReference type="NCBI Taxonomy" id="66863"/>
    <lineage>
        <taxon>Bacteria</taxon>
        <taxon>Bacillati</taxon>
        <taxon>Bacillota</taxon>
        <taxon>Bacilli</taxon>
        <taxon>Bacillales</taxon>
        <taxon>Paenibacillaceae</taxon>
        <taxon>Aneurinibacillus group</taxon>
        <taxon>Ammoniphilus</taxon>
    </lineage>
</organism>
<dbReference type="Proteomes" id="UP000284219">
    <property type="component" value="Unassembled WGS sequence"/>
</dbReference>
<dbReference type="EMBL" id="MCHY01000009">
    <property type="protein sequence ID" value="RKD22636.1"/>
    <property type="molecule type" value="Genomic_DNA"/>
</dbReference>
<accession>A0A419SFS9</accession>
<comment type="caution">
    <text evidence="1">The sequence shown here is derived from an EMBL/GenBank/DDBJ whole genome shotgun (WGS) entry which is preliminary data.</text>
</comment>
<keyword evidence="2" id="KW-1185">Reference proteome</keyword>
<name>A0A419SFS9_9BACL</name>
<protein>
    <submittedName>
        <fullName evidence="1">Uncharacterized protein</fullName>
    </submittedName>
</protein>
<dbReference type="RefSeq" id="WP_120190112.1">
    <property type="nucleotide sequence ID" value="NZ_MCHY01000009.1"/>
</dbReference>
<sequence>MNMESVQEQLKEWGELIITTNAGETYEIHLGDTQFDLVQRTITLTTPEAEFIIDGDAVENVKKHYGHKV</sequence>
<reference evidence="1 2" key="1">
    <citation type="submission" date="2016-08" db="EMBL/GenBank/DDBJ databases">
        <title>Novel Firmicute Genomes.</title>
        <authorList>
            <person name="Poppleton D.I."/>
            <person name="Gribaldo S."/>
        </authorList>
    </citation>
    <scope>NUCLEOTIDE SEQUENCE [LARGE SCALE GENOMIC DNA]</scope>
    <source>
        <strain evidence="1 2">RAOx-1</strain>
    </source>
</reference>